<gene>
    <name evidence="7" type="primary">DLT1</name>
    <name evidence="9" type="ORF">CDD82_1607</name>
</gene>
<accession>A0A2C5YZ44</accession>
<evidence type="ECO:0000256" key="3">
    <source>
        <dbReference type="ARBA" id="ARBA00021353"/>
    </source>
</evidence>
<comment type="function">
    <text evidence="1 7">Required for growth under high-pressure and low-temperature conditions.</text>
</comment>
<feature type="transmembrane region" description="Helical" evidence="7">
    <location>
        <begin position="45"/>
        <end position="67"/>
    </location>
</feature>
<protein>
    <recommendedName>
        <fullName evidence="3 7">Defect at low temperature protein 1</fullName>
    </recommendedName>
</protein>
<name>A0A2C5YZ44_9HYPO</name>
<proteinExistence type="inferred from homology"/>
<dbReference type="InterPro" id="IPR038869">
    <property type="entry name" value="DLT1"/>
</dbReference>
<dbReference type="Proteomes" id="UP000224854">
    <property type="component" value="Unassembled WGS sequence"/>
</dbReference>
<evidence type="ECO:0000256" key="5">
    <source>
        <dbReference type="ARBA" id="ARBA00022989"/>
    </source>
</evidence>
<dbReference type="OrthoDB" id="4096362at2759"/>
<feature type="compositionally biased region" description="Acidic residues" evidence="8">
    <location>
        <begin position="242"/>
        <end position="251"/>
    </location>
</feature>
<dbReference type="GO" id="GO:0016020">
    <property type="term" value="C:membrane"/>
    <property type="evidence" value="ECO:0007669"/>
    <property type="project" value="UniProtKB-SubCell"/>
</dbReference>
<evidence type="ECO:0000313" key="10">
    <source>
        <dbReference type="Proteomes" id="UP000224854"/>
    </source>
</evidence>
<dbReference type="PANTHER" id="PTHR40021">
    <property type="entry name" value="DEFECT AT LOW TEMPERATURE PROTEIN 1"/>
    <property type="match status" value="1"/>
</dbReference>
<evidence type="ECO:0000256" key="7">
    <source>
        <dbReference type="RuleBase" id="RU367100"/>
    </source>
</evidence>
<feature type="compositionally biased region" description="Polar residues" evidence="8">
    <location>
        <begin position="276"/>
        <end position="287"/>
    </location>
</feature>
<evidence type="ECO:0000313" key="9">
    <source>
        <dbReference type="EMBL" id="PHH83378.1"/>
    </source>
</evidence>
<comment type="caution">
    <text evidence="9">The sequence shown here is derived from an EMBL/GenBank/DDBJ whole genome shotgun (WGS) entry which is preliminary data.</text>
</comment>
<keyword evidence="5 7" id="KW-1133">Transmembrane helix</keyword>
<dbReference type="AlphaFoldDB" id="A0A2C5YZ44"/>
<evidence type="ECO:0000256" key="4">
    <source>
        <dbReference type="ARBA" id="ARBA00022692"/>
    </source>
</evidence>
<feature type="region of interest" description="Disordered" evidence="8">
    <location>
        <begin position="240"/>
        <end position="287"/>
    </location>
</feature>
<evidence type="ECO:0000256" key="1">
    <source>
        <dbReference type="ARBA" id="ARBA00002489"/>
    </source>
</evidence>
<reference evidence="9 10" key="1">
    <citation type="submission" date="2017-06" db="EMBL/GenBank/DDBJ databases">
        <title>Ant-infecting Ophiocordyceps genomes reveal a high diversity of potential behavioral manipulation genes and a possible major role for enterotoxins.</title>
        <authorList>
            <person name="De Bekker C."/>
            <person name="Evans H.C."/>
            <person name="Brachmann A."/>
            <person name="Hughes D.P."/>
        </authorList>
    </citation>
    <scope>NUCLEOTIDE SEQUENCE [LARGE SCALE GENOMIC DNA]</scope>
    <source>
        <strain evidence="9 10">1348a</strain>
    </source>
</reference>
<evidence type="ECO:0000256" key="2">
    <source>
        <dbReference type="ARBA" id="ARBA00005550"/>
    </source>
</evidence>
<keyword evidence="6 7" id="KW-0472">Membrane</keyword>
<sequence length="287" mass="31600">MHYQRFVSRIAYAAIYLVFYLILIGLLLITPGDAINRSVRNKQTYNVWIITVAYVVTAVVVCSVYALRLHVNKTALASIPKTDGATIPKGAVQKTIEASLDASARVACEAQPRLGCQTTQRAWRAIEHAGYAPPNATQSADVRYRDVVLELGNLLEARVVQTGVGVPGLPALLQRQPHMSLRHYLAHLSVLGVIEADKSTTDFIALYEYARFANRPISHARFTHLLRLFALLMRNVRPVSPPDDEESDIDDNAPLASGPQSRSSRETLESRAWSGGASSVIINQVSR</sequence>
<evidence type="ECO:0000256" key="6">
    <source>
        <dbReference type="ARBA" id="ARBA00023136"/>
    </source>
</evidence>
<dbReference type="EMBL" id="NJEU01000015">
    <property type="protein sequence ID" value="PHH83378.1"/>
    <property type="molecule type" value="Genomic_DNA"/>
</dbReference>
<organism evidence="9 10">
    <name type="scientific">Ophiocordyceps australis</name>
    <dbReference type="NCBI Taxonomy" id="1399860"/>
    <lineage>
        <taxon>Eukaryota</taxon>
        <taxon>Fungi</taxon>
        <taxon>Dikarya</taxon>
        <taxon>Ascomycota</taxon>
        <taxon>Pezizomycotina</taxon>
        <taxon>Sordariomycetes</taxon>
        <taxon>Hypocreomycetidae</taxon>
        <taxon>Hypocreales</taxon>
        <taxon>Ophiocordycipitaceae</taxon>
        <taxon>Ophiocordyceps</taxon>
    </lineage>
</organism>
<dbReference type="PANTHER" id="PTHR40021:SF1">
    <property type="entry name" value="DEFECT AT LOW TEMPERATURE PROTEIN 1"/>
    <property type="match status" value="1"/>
</dbReference>
<comment type="subcellular location">
    <subcellularLocation>
        <location evidence="7">Membrane</location>
        <topology evidence="7">Multi-pass membrane protein</topology>
    </subcellularLocation>
</comment>
<keyword evidence="10" id="KW-1185">Reference proteome</keyword>
<evidence type="ECO:0000256" key="8">
    <source>
        <dbReference type="SAM" id="MobiDB-lite"/>
    </source>
</evidence>
<comment type="similarity">
    <text evidence="2 7">Belongs to the DLT1 family.</text>
</comment>
<keyword evidence="4 7" id="KW-0812">Transmembrane</keyword>
<feature type="transmembrane region" description="Helical" evidence="7">
    <location>
        <begin position="12"/>
        <end position="30"/>
    </location>
</feature>